<sequence>MAAAAMADDLTLIADNRRRLQQTANATATWCEGVGIEVNAGKTIHVAYYGHIPANQQQPVQPMYWNTSTHSTEITQTWDPTALLRVLGMYLVPDGSTAQAVTMLSAITTCFAAMVRRKAMMDRIVQYLVSSCLIPAIEYYASGLPLSQKQVALISRPLMTLAKHGHGVPSTLPNDYFHMRNGAKLPRLEDRLDGRNMEMTLRMLNGQGSQQFAILGFYLQMTTARTHRFFGDFLDYPQMLPPCILEEWRGRQVSRPTWLTYIADVLQRHEVNIRIPRHLGDMDTRIHSAFLQPPDNDFWKGVGDTNSNFRQNRSNSRMVTHITDLFFLTAEETVKVKWVGTHGWSHKIANNVGQQQDDCRRDANTPLVNLAHVKEVLREIQHQFGPIVHSNRNRRLPSYRWQYNAQQAARLLRADFIRRPVETRDFRRSALRETFLTPVHTVGMSRTKEITVYMDRSYINTPELLSMSFAAIISYVDHENNEQEFVAAGRMAEGPFSSTTAELMALALTMALVPKGIPVTISSDSKAAIKLANGLLNKHDVRREYEKSNIAHLAACVRPWFQRRKAATTLKWVKGHSGIAGNERADEACDTAHSDETPWTTRLAPAPDAPQYRLCVGNQLAPMTAGRLTRRQGEQWAENRFLVHFTRAQQALSASTEPTAALEVLDLPSTTPPATQPATLVPATELAVIEPSQERSSAVPWTEDKYKQERFQADIYVKSLNLARDRAGHWVSKNSRRITNRADHNRRSYGIKAAYGWLATQDRKRLYWPDAYPETGMLQCPRGCGERETQAHMAMCKHNSTVQPPKRAEIEERQGKFSAQVALAHAFTLTPSILVSEAWAQDVKEATEKDNQLRVHKRIEKQPGRTTFSTNMLYQIVERTEYIYDRWKERNDQQIQREERSAIKPKKRRQIMRQPQTTERSRDARTAAVPPIAKRWGDDLLDFKTVAMATVALELRVVAYACRLPPPPRVA</sequence>
<keyword evidence="2" id="KW-1185">Reference proteome</keyword>
<name>A0ACC1LNM6_9FUNG</name>
<organism evidence="1 2">
    <name type="scientific">Coemansia furcata</name>
    <dbReference type="NCBI Taxonomy" id="417177"/>
    <lineage>
        <taxon>Eukaryota</taxon>
        <taxon>Fungi</taxon>
        <taxon>Fungi incertae sedis</taxon>
        <taxon>Zoopagomycota</taxon>
        <taxon>Kickxellomycotina</taxon>
        <taxon>Kickxellomycetes</taxon>
        <taxon>Kickxellales</taxon>
        <taxon>Kickxellaceae</taxon>
        <taxon>Coemansia</taxon>
    </lineage>
</organism>
<reference evidence="1" key="1">
    <citation type="submission" date="2022-07" db="EMBL/GenBank/DDBJ databases">
        <title>Phylogenomic reconstructions and comparative analyses of Kickxellomycotina fungi.</title>
        <authorList>
            <person name="Reynolds N.K."/>
            <person name="Stajich J.E."/>
            <person name="Barry K."/>
            <person name="Grigoriev I.V."/>
            <person name="Crous P."/>
            <person name="Smith M.E."/>
        </authorList>
    </citation>
    <scope>NUCLEOTIDE SEQUENCE</scope>
    <source>
        <strain evidence="1">CBS 102833</strain>
    </source>
</reference>
<dbReference type="EMBL" id="JANBUP010000124">
    <property type="protein sequence ID" value="KAJ2812984.1"/>
    <property type="molecule type" value="Genomic_DNA"/>
</dbReference>
<gene>
    <name evidence="1" type="ORF">H4S07_001012</name>
</gene>
<dbReference type="Proteomes" id="UP001140096">
    <property type="component" value="Unassembled WGS sequence"/>
</dbReference>
<evidence type="ECO:0000313" key="2">
    <source>
        <dbReference type="Proteomes" id="UP001140096"/>
    </source>
</evidence>
<accession>A0ACC1LNM6</accession>
<protein>
    <submittedName>
        <fullName evidence="1">Uncharacterized protein</fullName>
    </submittedName>
</protein>
<evidence type="ECO:0000313" key="1">
    <source>
        <dbReference type="EMBL" id="KAJ2812984.1"/>
    </source>
</evidence>
<comment type="caution">
    <text evidence="1">The sequence shown here is derived from an EMBL/GenBank/DDBJ whole genome shotgun (WGS) entry which is preliminary data.</text>
</comment>
<proteinExistence type="predicted"/>